<sequence length="471" mass="53883">MFLLFGGSPYLRCTNRTLTNWILHSSLIAGLSKSHKNNELVLVRIVYRMLLYFVLGFLLNSVLCQNVTNETNVNVDDIDDFYPNIQWSDAFDWKLLKTLSNESSNVLISPLSLRLVLAILYEGSSGATQREFESVLRFTQKDTLREEFKSSLDALQNSTDGENVLKICTSLFLDSSVEAKEKYAETIKQYYYTDLVPSNFSDPESASSQINAWVEEATLGLVSHLTQPEDLDAMTLLLANAVYFKGIWRYKFPKENTKVDKFYVSPEQAIYIPFMTITEQFFYYESSVLDAKILRLPYKSSNISMFIVLPLSKGGLPELIRKINLVDLHRELFQMNKKLIQVSIPKFQFKFKASYYNLLKDYGFRTMFQNTASFTQIVKGHSSILRKLVVSDILQTTGIQVDEEGSIAYAATDVIVGNKIGVPDSTFNASHPFLFFLQEDKEGTVFFVGKIENPLQQELEIRRNKSDEQEI</sequence>
<dbReference type="InterPro" id="IPR042185">
    <property type="entry name" value="Serpin_sf_2"/>
</dbReference>
<organism evidence="10 11">
    <name type="scientific">Sitophilus oryzae</name>
    <name type="common">Rice weevil</name>
    <name type="synonym">Curculio oryzae</name>
    <dbReference type="NCBI Taxonomy" id="7048"/>
    <lineage>
        <taxon>Eukaryota</taxon>
        <taxon>Metazoa</taxon>
        <taxon>Ecdysozoa</taxon>
        <taxon>Arthropoda</taxon>
        <taxon>Hexapoda</taxon>
        <taxon>Insecta</taxon>
        <taxon>Pterygota</taxon>
        <taxon>Neoptera</taxon>
        <taxon>Endopterygota</taxon>
        <taxon>Coleoptera</taxon>
        <taxon>Polyphaga</taxon>
        <taxon>Cucujiformia</taxon>
        <taxon>Curculionidae</taxon>
        <taxon>Dryophthorinae</taxon>
        <taxon>Sitophilus</taxon>
    </lineage>
</organism>
<evidence type="ECO:0000256" key="4">
    <source>
        <dbReference type="ARBA" id="ARBA00022690"/>
    </source>
</evidence>
<reference evidence="11" key="1">
    <citation type="submission" date="2025-08" db="UniProtKB">
        <authorList>
            <consortium name="RefSeq"/>
        </authorList>
    </citation>
    <scope>IDENTIFICATION</scope>
    <source>
        <tissue evidence="11">Gonads</tissue>
    </source>
</reference>
<comment type="similarity">
    <text evidence="2 8">Belongs to the serpin family.</text>
</comment>
<dbReference type="RefSeq" id="XP_030756132.1">
    <property type="nucleotide sequence ID" value="XM_030900272.1"/>
</dbReference>
<name>A0A6J2XXE0_SITOR</name>
<keyword evidence="7" id="KW-0325">Glycoprotein</keyword>
<dbReference type="GeneID" id="115882297"/>
<keyword evidence="3" id="KW-0964">Secreted</keyword>
<evidence type="ECO:0000256" key="3">
    <source>
        <dbReference type="ARBA" id="ARBA00022525"/>
    </source>
</evidence>
<evidence type="ECO:0000256" key="5">
    <source>
        <dbReference type="ARBA" id="ARBA00022729"/>
    </source>
</evidence>
<dbReference type="OrthoDB" id="671595at2759"/>
<dbReference type="Proteomes" id="UP000504635">
    <property type="component" value="Unplaced"/>
</dbReference>
<dbReference type="InterPro" id="IPR023796">
    <property type="entry name" value="Serpin_dom"/>
</dbReference>
<dbReference type="Pfam" id="PF00079">
    <property type="entry name" value="Serpin"/>
    <property type="match status" value="1"/>
</dbReference>
<keyword evidence="4 11" id="KW-0646">Protease inhibitor</keyword>
<evidence type="ECO:0000256" key="2">
    <source>
        <dbReference type="ARBA" id="ARBA00009500"/>
    </source>
</evidence>
<evidence type="ECO:0000256" key="8">
    <source>
        <dbReference type="RuleBase" id="RU000411"/>
    </source>
</evidence>
<keyword evidence="5" id="KW-0732">Signal</keyword>
<dbReference type="FunCoup" id="A0A6J2XXE0">
    <property type="interactions" value="33"/>
</dbReference>
<dbReference type="Gene3D" id="3.30.497.10">
    <property type="entry name" value="Antithrombin, subunit I, domain 2"/>
    <property type="match status" value="1"/>
</dbReference>
<dbReference type="AlphaFoldDB" id="A0A6J2XXE0"/>
<dbReference type="GO" id="GO:0004867">
    <property type="term" value="F:serine-type endopeptidase inhibitor activity"/>
    <property type="evidence" value="ECO:0007669"/>
    <property type="project" value="UniProtKB-KW"/>
</dbReference>
<dbReference type="InterPro" id="IPR042178">
    <property type="entry name" value="Serpin_sf_1"/>
</dbReference>
<evidence type="ECO:0000256" key="7">
    <source>
        <dbReference type="ARBA" id="ARBA00023180"/>
    </source>
</evidence>
<accession>A0A6J2XXE0</accession>
<dbReference type="SMART" id="SM00093">
    <property type="entry name" value="SERPIN"/>
    <property type="match status" value="1"/>
</dbReference>
<dbReference type="Gene3D" id="2.30.39.10">
    <property type="entry name" value="Alpha-1-antitrypsin, domain 1"/>
    <property type="match status" value="1"/>
</dbReference>
<dbReference type="InParanoid" id="A0A6J2XXE0"/>
<evidence type="ECO:0000259" key="9">
    <source>
        <dbReference type="SMART" id="SM00093"/>
    </source>
</evidence>
<evidence type="ECO:0000256" key="1">
    <source>
        <dbReference type="ARBA" id="ARBA00004613"/>
    </source>
</evidence>
<evidence type="ECO:0000256" key="6">
    <source>
        <dbReference type="ARBA" id="ARBA00022900"/>
    </source>
</evidence>
<dbReference type="PANTHER" id="PTHR11461">
    <property type="entry name" value="SERINE PROTEASE INHIBITOR, SERPIN"/>
    <property type="match status" value="1"/>
</dbReference>
<comment type="subcellular location">
    <subcellularLocation>
        <location evidence="1">Secreted</location>
    </subcellularLocation>
</comment>
<dbReference type="SUPFAM" id="SSF56574">
    <property type="entry name" value="Serpins"/>
    <property type="match status" value="1"/>
</dbReference>
<dbReference type="InterPro" id="IPR036186">
    <property type="entry name" value="Serpin_sf"/>
</dbReference>
<evidence type="ECO:0000313" key="10">
    <source>
        <dbReference type="Proteomes" id="UP000504635"/>
    </source>
</evidence>
<evidence type="ECO:0000313" key="11">
    <source>
        <dbReference type="RefSeq" id="XP_030756132.1"/>
    </source>
</evidence>
<dbReference type="InterPro" id="IPR000215">
    <property type="entry name" value="Serpin_fam"/>
</dbReference>
<keyword evidence="6 11" id="KW-0722">Serine protease inhibitor</keyword>
<dbReference type="KEGG" id="soy:115882297"/>
<dbReference type="FunFam" id="2.30.39.10:FF:000030">
    <property type="entry name" value="Serpin 2"/>
    <property type="match status" value="1"/>
</dbReference>
<protein>
    <submittedName>
        <fullName evidence="11">Serine protease inhibitor 27A-like</fullName>
    </submittedName>
</protein>
<keyword evidence="10" id="KW-1185">Reference proteome</keyword>
<feature type="domain" description="Serpin" evidence="9">
    <location>
        <begin position="93"/>
        <end position="454"/>
    </location>
</feature>
<proteinExistence type="inferred from homology"/>
<gene>
    <name evidence="11" type="primary">LOC115882297</name>
</gene>
<dbReference type="PANTHER" id="PTHR11461:SF357">
    <property type="entry name" value="SERINE PROTEASE INHIBITOR 27A"/>
    <property type="match status" value="1"/>
</dbReference>
<dbReference type="GO" id="GO:0005615">
    <property type="term" value="C:extracellular space"/>
    <property type="evidence" value="ECO:0007669"/>
    <property type="project" value="InterPro"/>
</dbReference>